<accession>A0A3S4BHW0</accession>
<evidence type="ECO:0000256" key="7">
    <source>
        <dbReference type="ARBA" id="ARBA00037904"/>
    </source>
</evidence>
<dbReference type="SUPFAM" id="SSF53448">
    <property type="entry name" value="Nucleotide-diphospho-sugar transferases"/>
    <property type="match status" value="1"/>
</dbReference>
<evidence type="ECO:0000313" key="11">
    <source>
        <dbReference type="EMBL" id="VDM90977.1"/>
    </source>
</evidence>
<dbReference type="Pfam" id="PF00535">
    <property type="entry name" value="Glycos_transf_2"/>
    <property type="match status" value="1"/>
</dbReference>
<dbReference type="OrthoDB" id="9777873at2"/>
<evidence type="ECO:0000259" key="10">
    <source>
        <dbReference type="Pfam" id="PF00535"/>
    </source>
</evidence>
<evidence type="ECO:0000256" key="9">
    <source>
        <dbReference type="ARBA" id="ARBA00040345"/>
    </source>
</evidence>
<evidence type="ECO:0000256" key="5">
    <source>
        <dbReference type="ARBA" id="ARBA00023136"/>
    </source>
</evidence>
<dbReference type="GO" id="GO:0005886">
    <property type="term" value="C:plasma membrane"/>
    <property type="evidence" value="ECO:0007669"/>
    <property type="project" value="UniProtKB-SubCell"/>
</dbReference>
<keyword evidence="2" id="KW-1003">Cell membrane</keyword>
<evidence type="ECO:0000256" key="2">
    <source>
        <dbReference type="ARBA" id="ARBA00022475"/>
    </source>
</evidence>
<dbReference type="GO" id="GO:0016757">
    <property type="term" value="F:glycosyltransferase activity"/>
    <property type="evidence" value="ECO:0007669"/>
    <property type="project" value="UniProtKB-KW"/>
</dbReference>
<dbReference type="EMBL" id="LR130759">
    <property type="protein sequence ID" value="VDM90977.1"/>
    <property type="molecule type" value="Genomic_DNA"/>
</dbReference>
<dbReference type="KEGG" id="mbai:MB901379_04589"/>
<proteinExistence type="inferred from homology"/>
<dbReference type="InterPro" id="IPR001173">
    <property type="entry name" value="Glyco_trans_2-like"/>
</dbReference>
<comment type="subcellular location">
    <subcellularLocation>
        <location evidence="1">Cell membrane</location>
    </subcellularLocation>
</comment>
<dbReference type="AlphaFoldDB" id="A0A3S4BHW0"/>
<dbReference type="InterPro" id="IPR029044">
    <property type="entry name" value="Nucleotide-diphossugar_trans"/>
</dbReference>
<dbReference type="Gene3D" id="3.90.550.10">
    <property type="entry name" value="Spore Coat Polysaccharide Biosynthesis Protein SpsA, Chain A"/>
    <property type="match status" value="1"/>
</dbReference>
<reference evidence="12" key="1">
    <citation type="submission" date="2018-02" db="EMBL/GenBank/DDBJ databases">
        <authorList>
            <person name="Seth-Smith MB H."/>
            <person name="Seth-Smith H."/>
        </authorList>
    </citation>
    <scope>NUCLEOTIDE SEQUENCE [LARGE SCALE GENOMIC DNA]</scope>
</reference>
<evidence type="ECO:0000256" key="1">
    <source>
        <dbReference type="ARBA" id="ARBA00004236"/>
    </source>
</evidence>
<gene>
    <name evidence="11" type="primary">arnC_4</name>
    <name evidence="11" type="ORF">MB901379_04589</name>
</gene>
<comment type="function">
    <text evidence="6">Catalyzes the glycosylation of 4,4'-diaponeurosporenoate, i.e. the esterification of glucose at the C1'' position with the carboxyl group of 4,4'-diaponeurosporenic acid, to form glycosyl-4,4'-diaponeurosporenoate. This is a step in the biosynthesis of staphyloxanthin, an orange pigment present in most staphylococci strains.</text>
</comment>
<evidence type="ECO:0000256" key="3">
    <source>
        <dbReference type="ARBA" id="ARBA00022676"/>
    </source>
</evidence>
<comment type="similarity">
    <text evidence="8">Belongs to the glycosyltransferase 2 family. CrtQ subfamily.</text>
</comment>
<keyword evidence="12" id="KW-1185">Reference proteome</keyword>
<dbReference type="PANTHER" id="PTHR43646:SF2">
    <property type="entry name" value="GLYCOSYLTRANSFERASE 2-LIKE DOMAIN-CONTAINING PROTEIN"/>
    <property type="match status" value="1"/>
</dbReference>
<comment type="pathway">
    <text evidence="7">Carotenoid biosynthesis; staphyloxanthin biosynthesis; staphyloxanthin from farnesyl diphosphate: step 4/5.</text>
</comment>
<keyword evidence="4 11" id="KW-0808">Transferase</keyword>
<protein>
    <recommendedName>
        <fullName evidence="9">4,4'-diaponeurosporenoate glycosyltransferase</fullName>
    </recommendedName>
</protein>
<dbReference type="RefSeq" id="WP_158018576.1">
    <property type="nucleotide sequence ID" value="NZ_CBCSKE010000003.1"/>
</dbReference>
<name>A0A3S4BHW0_9MYCO</name>
<keyword evidence="3 11" id="KW-0328">Glycosyltransferase</keyword>
<evidence type="ECO:0000313" key="12">
    <source>
        <dbReference type="Proteomes" id="UP000269998"/>
    </source>
</evidence>
<dbReference type="PANTHER" id="PTHR43646">
    <property type="entry name" value="GLYCOSYLTRANSFERASE"/>
    <property type="match status" value="1"/>
</dbReference>
<organism evidence="11 12">
    <name type="scientific">Mycobacterium basiliense</name>
    <dbReference type="NCBI Taxonomy" id="2094119"/>
    <lineage>
        <taxon>Bacteria</taxon>
        <taxon>Bacillati</taxon>
        <taxon>Actinomycetota</taxon>
        <taxon>Actinomycetes</taxon>
        <taxon>Mycobacteriales</taxon>
        <taxon>Mycobacteriaceae</taxon>
        <taxon>Mycobacterium</taxon>
    </lineage>
</organism>
<sequence>MSAAAPRSYHRAAVVIPAHNEQAHLPSCLRCVVTAALCVQIPVHIVVVLDASADGSAQLAGRYGSDVHFVCVEARNVGAARAAGFNYASSLCGGVDKIWYATTDADSRVDPDWLARQLAAGADMTLGVVRVVDWRRRPPHVVLRYLRAYDTRGDGEHDHIHGANMGFSAHAYWRVGGFRALPTGEDVDLVARFERAGYRIHRDPRLSVVTSARARGRAPRGFADHLRRLASRSGDVA</sequence>
<dbReference type="Proteomes" id="UP000269998">
    <property type="component" value="Chromosome"/>
</dbReference>
<feature type="domain" description="Glycosyltransferase 2-like" evidence="10">
    <location>
        <begin position="14"/>
        <end position="163"/>
    </location>
</feature>
<evidence type="ECO:0000256" key="6">
    <source>
        <dbReference type="ARBA" id="ARBA00037281"/>
    </source>
</evidence>
<evidence type="ECO:0000256" key="8">
    <source>
        <dbReference type="ARBA" id="ARBA00038120"/>
    </source>
</evidence>
<evidence type="ECO:0000256" key="4">
    <source>
        <dbReference type="ARBA" id="ARBA00022679"/>
    </source>
</evidence>
<keyword evidence="5" id="KW-0472">Membrane</keyword>